<sequence length="374" mass="42409">MTESTDDLAEELAAAHESCEAIDAEIAEHGEAELETLADAHDRATTLLDSYEERATGTGDFEAFIEFQESFDELVDSLDEELALRSAFEDANDRFDKRRLSASDFAAAREALAPVAERVELLDKRTRRSERYREARRHAVVHREELDERITELERLASLSDVDLDAPIDDLREPIENYNERVGAAFRQFRSEASARDVLQFVERTEQYPLVGFRSPPDDLREYVETSPVGTESLTQLVDYADYSPSKLAHYVDDPERLRKNVAIHRSYLDGLDATALEIGWPPPPALDCRFLLNELVSVVGRFAPDDVVKTLHELRAFTREERYGRLQRAATAREELTENERERLAADTVEDELASAKTDRERIVAALSSHPGP</sequence>
<evidence type="ECO:0000313" key="4">
    <source>
        <dbReference type="Proteomes" id="UP000830542"/>
    </source>
</evidence>
<dbReference type="Proteomes" id="UP000830542">
    <property type="component" value="Chromosome"/>
</dbReference>
<accession>A0AAV3SFB4</accession>
<reference evidence="2" key="3">
    <citation type="submission" date="2023-12" db="EMBL/GenBank/DDBJ databases">
        <authorList>
            <person name="Sun Q."/>
            <person name="Inoue M."/>
        </authorList>
    </citation>
    <scope>NUCLEOTIDE SEQUENCE</scope>
    <source>
        <strain evidence="2">JCM 12289</strain>
    </source>
</reference>
<organism evidence="2 5">
    <name type="scientific">Halococcus dombrowskii</name>
    <dbReference type="NCBI Taxonomy" id="179637"/>
    <lineage>
        <taxon>Archaea</taxon>
        <taxon>Methanobacteriati</taxon>
        <taxon>Methanobacteriota</taxon>
        <taxon>Stenosarchaea group</taxon>
        <taxon>Halobacteria</taxon>
        <taxon>Halobacteriales</taxon>
        <taxon>Halococcaceae</taxon>
        <taxon>Halococcus</taxon>
    </lineage>
</organism>
<feature type="region of interest" description="Disordered" evidence="1">
    <location>
        <begin position="335"/>
        <end position="354"/>
    </location>
</feature>
<name>A0AAV3SFB4_HALDO</name>
<reference evidence="2" key="1">
    <citation type="journal article" date="2014" name="Int. J. Syst. Evol. Microbiol.">
        <title>Complete genome sequence of Corynebacterium casei LMG S-19264T (=DSM 44701T), isolated from a smear-ripened cheese.</title>
        <authorList>
            <consortium name="US DOE Joint Genome Institute (JGI-PGF)"/>
            <person name="Walter F."/>
            <person name="Albersmeier A."/>
            <person name="Kalinowski J."/>
            <person name="Ruckert C."/>
        </authorList>
    </citation>
    <scope>NUCLEOTIDE SEQUENCE</scope>
    <source>
        <strain evidence="2">JCM 12289</strain>
    </source>
</reference>
<dbReference type="InterPro" id="IPR055542">
    <property type="entry name" value="DUF7118"/>
</dbReference>
<reference evidence="3" key="2">
    <citation type="submission" date="2022-04" db="EMBL/GenBank/DDBJ databases">
        <title>Sequencing and genomic assembly of Halococcus dombrowskii.</title>
        <authorList>
            <person name="Lim S.W."/>
            <person name="MacLea K.S."/>
        </authorList>
    </citation>
    <scope>NUCLEOTIDE SEQUENCE</scope>
    <source>
        <strain evidence="3">H4</strain>
    </source>
</reference>
<dbReference type="AlphaFoldDB" id="A0AAV3SFB4"/>
<evidence type="ECO:0000313" key="2">
    <source>
        <dbReference type="EMBL" id="GAA0458550.1"/>
    </source>
</evidence>
<evidence type="ECO:0000256" key="1">
    <source>
        <dbReference type="SAM" id="MobiDB-lite"/>
    </source>
</evidence>
<feature type="compositionally biased region" description="Basic and acidic residues" evidence="1">
    <location>
        <begin position="335"/>
        <end position="346"/>
    </location>
</feature>
<evidence type="ECO:0000313" key="5">
    <source>
        <dbReference type="Proteomes" id="UP001500962"/>
    </source>
</evidence>
<dbReference type="KEGG" id="hdo:MUK72_02805"/>
<keyword evidence="4" id="KW-1185">Reference proteome</keyword>
<dbReference type="GeneID" id="71760743"/>
<evidence type="ECO:0000313" key="3">
    <source>
        <dbReference type="EMBL" id="UOO95649.1"/>
    </source>
</evidence>
<dbReference type="Pfam" id="PF23432">
    <property type="entry name" value="DUF7118"/>
    <property type="match status" value="1"/>
</dbReference>
<proteinExistence type="predicted"/>
<dbReference type="EMBL" id="CP095005">
    <property type="protein sequence ID" value="UOO95649.1"/>
    <property type="molecule type" value="Genomic_DNA"/>
</dbReference>
<dbReference type="Proteomes" id="UP001500962">
    <property type="component" value="Unassembled WGS sequence"/>
</dbReference>
<dbReference type="EMBL" id="BAAADN010000022">
    <property type="protein sequence ID" value="GAA0458550.1"/>
    <property type="molecule type" value="Genomic_DNA"/>
</dbReference>
<gene>
    <name evidence="2" type="ORF">GCM10008985_13480</name>
    <name evidence="3" type="ORF">MUK72_02805</name>
</gene>
<protein>
    <submittedName>
        <fullName evidence="2">Uncharacterized protein</fullName>
    </submittedName>
</protein>
<dbReference type="RefSeq" id="WP_244703707.1">
    <property type="nucleotide sequence ID" value="NZ_BAAADN010000022.1"/>
</dbReference>